<dbReference type="AlphaFoldDB" id="A0A7S1LQC5"/>
<sequence>MQATYEPTAEGTRVLPGTPLASYPAPSAAVEDDDAAGDASVIAGPGTMATQQLASGEVVVSATRAGLVHWEANEVSVLVPLRPSDAKLALLRNLRVGGAGAAADSTAETPAASSSEAVAPTLRSTVHVRVTRVVRNAAFGDIIAVDGQWATSSAALPGASRVSVQVGQLPAMFRASIRTEDVFAATGKKAAELLATPMIRFVRPGDIVVGTIVALADSRQFQISLAADHCGVVAGRSRSSVGTAPLERVAGEREAMRCTATGAMEPRWAALKDWAPAPAK</sequence>
<dbReference type="InterPro" id="IPR012340">
    <property type="entry name" value="NA-bd_OB-fold"/>
</dbReference>
<evidence type="ECO:0000256" key="1">
    <source>
        <dbReference type="ARBA" id="ARBA00004604"/>
    </source>
</evidence>
<dbReference type="GO" id="GO:0005737">
    <property type="term" value="C:cytoplasm"/>
    <property type="evidence" value="ECO:0007669"/>
    <property type="project" value="TreeGrafter"/>
</dbReference>
<evidence type="ECO:0008006" key="5">
    <source>
        <dbReference type="Google" id="ProtNLM"/>
    </source>
</evidence>
<keyword evidence="2" id="KW-0271">Exosome</keyword>
<dbReference type="GO" id="GO:0006396">
    <property type="term" value="P:RNA processing"/>
    <property type="evidence" value="ECO:0007669"/>
    <property type="project" value="InterPro"/>
</dbReference>
<dbReference type="InterPro" id="IPR039771">
    <property type="entry name" value="Csl4"/>
</dbReference>
<organism evidence="4">
    <name type="scientific">Neobodo designis</name>
    <name type="common">Flagellated protozoan</name>
    <name type="synonym">Bodo designis</name>
    <dbReference type="NCBI Taxonomy" id="312471"/>
    <lineage>
        <taxon>Eukaryota</taxon>
        <taxon>Discoba</taxon>
        <taxon>Euglenozoa</taxon>
        <taxon>Kinetoplastea</taxon>
        <taxon>Metakinetoplastina</taxon>
        <taxon>Neobodonida</taxon>
        <taxon>Neobodo</taxon>
    </lineage>
</organism>
<gene>
    <name evidence="4" type="ORF">NDES1114_LOCUS12121</name>
</gene>
<dbReference type="Gene3D" id="2.40.50.140">
    <property type="entry name" value="Nucleic acid-binding proteins"/>
    <property type="match status" value="1"/>
</dbReference>
<evidence type="ECO:0000256" key="2">
    <source>
        <dbReference type="ARBA" id="ARBA00022835"/>
    </source>
</evidence>
<comment type="subcellular location">
    <subcellularLocation>
        <location evidence="1">Nucleus</location>
        <location evidence="1">Nucleolus</location>
    </subcellularLocation>
</comment>
<dbReference type="PANTHER" id="PTHR12686">
    <property type="entry name" value="3'-5' EXORIBONUCLEASE CSL4-RELATED"/>
    <property type="match status" value="1"/>
</dbReference>
<reference evidence="4" key="1">
    <citation type="submission" date="2021-01" db="EMBL/GenBank/DDBJ databases">
        <authorList>
            <person name="Corre E."/>
            <person name="Pelletier E."/>
            <person name="Niang G."/>
            <person name="Scheremetjew M."/>
            <person name="Finn R."/>
            <person name="Kale V."/>
            <person name="Holt S."/>
            <person name="Cochrane G."/>
            <person name="Meng A."/>
            <person name="Brown T."/>
            <person name="Cohen L."/>
        </authorList>
    </citation>
    <scope>NUCLEOTIDE SEQUENCE</scope>
    <source>
        <strain evidence="4">CCAP 1951/1</strain>
    </source>
</reference>
<dbReference type="EMBL" id="HBGF01018379">
    <property type="protein sequence ID" value="CAD9110868.1"/>
    <property type="molecule type" value="Transcribed_RNA"/>
</dbReference>
<dbReference type="PANTHER" id="PTHR12686:SF8">
    <property type="entry name" value="EXOSOME COMPLEX COMPONENT CSL4"/>
    <property type="match status" value="1"/>
</dbReference>
<dbReference type="GO" id="GO:0005730">
    <property type="term" value="C:nucleolus"/>
    <property type="evidence" value="ECO:0007669"/>
    <property type="project" value="UniProtKB-SubCell"/>
</dbReference>
<dbReference type="GO" id="GO:0000176">
    <property type="term" value="C:nuclear exosome (RNase complex)"/>
    <property type="evidence" value="ECO:0007669"/>
    <property type="project" value="TreeGrafter"/>
</dbReference>
<evidence type="ECO:0000256" key="3">
    <source>
        <dbReference type="SAM" id="MobiDB-lite"/>
    </source>
</evidence>
<accession>A0A7S1LQC5</accession>
<proteinExistence type="predicted"/>
<protein>
    <recommendedName>
        <fullName evidence="5">Exosome complex component CSL4 C-terminal domain-containing protein</fullName>
    </recommendedName>
</protein>
<name>A0A7S1LQC5_NEODS</name>
<evidence type="ECO:0000313" key="4">
    <source>
        <dbReference type="EMBL" id="CAD9110868.1"/>
    </source>
</evidence>
<feature type="region of interest" description="Disordered" evidence="3">
    <location>
        <begin position="1"/>
        <end position="20"/>
    </location>
</feature>
<dbReference type="SUPFAM" id="SSF50249">
    <property type="entry name" value="Nucleic acid-binding proteins"/>
    <property type="match status" value="1"/>
</dbReference>